<dbReference type="RefSeq" id="WP_111959847.1">
    <property type="nucleotide sequence ID" value="NZ_CP036313.1"/>
</dbReference>
<protein>
    <submittedName>
        <fullName evidence="2">Uncharacterized protein</fullName>
    </submittedName>
</protein>
<dbReference type="OrthoDB" id="5453900at2"/>
<evidence type="ECO:0000313" key="4">
    <source>
        <dbReference type="Proteomes" id="UP000293902"/>
    </source>
</evidence>
<evidence type="ECO:0000313" key="3">
    <source>
        <dbReference type="Proteomes" id="UP000248798"/>
    </source>
</evidence>
<accession>A0A328FB28</accession>
<dbReference type="EMBL" id="QLNI01000052">
    <property type="protein sequence ID" value="RAM00335.1"/>
    <property type="molecule type" value="Genomic_DNA"/>
</dbReference>
<evidence type="ECO:0000313" key="1">
    <source>
        <dbReference type="EMBL" id="QBH14333.1"/>
    </source>
</evidence>
<proteinExistence type="predicted"/>
<dbReference type="AlphaFoldDB" id="A0A328FB28"/>
<reference evidence="2 3" key="1">
    <citation type="submission" date="2018-06" db="EMBL/GenBank/DDBJ databases">
        <title>Complete Genome Sequence of Desulfobacter hydrogenophilus (DSM3380).</title>
        <authorList>
            <person name="Marietou A."/>
            <person name="Schreiber L."/>
            <person name="Marshall I."/>
            <person name="Jorgensen B."/>
        </authorList>
    </citation>
    <scope>NUCLEOTIDE SEQUENCE [LARGE SCALE GENOMIC DNA]</scope>
    <source>
        <strain evidence="2 3">DSM 3380</strain>
    </source>
</reference>
<dbReference type="Proteomes" id="UP000293902">
    <property type="component" value="Chromosome"/>
</dbReference>
<sequence length="183" mass="19353">MSDGLLEFGHGAVLLDGTELPGIFKSQAIAGSVRFDTAKPDGLSGTAKTPLGWEDADITLVIDLISDSQTRPYIAGSNCYDKLNQINAIFKGYDNGSNPKVYEVDNAHVLARGISHVVFSGLYSRESARDDIIQVTLNFVEHTPPVQVAEKRVVGSDAATEAAPAATTTSAAAPDETIMVDVS</sequence>
<evidence type="ECO:0000313" key="2">
    <source>
        <dbReference type="EMBL" id="RAM00335.1"/>
    </source>
</evidence>
<name>A0A328FB28_9BACT</name>
<keyword evidence="4" id="KW-1185">Reference proteome</keyword>
<reference evidence="1 4" key="2">
    <citation type="submission" date="2019-02" db="EMBL/GenBank/DDBJ databases">
        <title>Complete genome sequence of Desulfobacter hydrogenophilus AcRS1.</title>
        <authorList>
            <person name="Marietou A."/>
            <person name="Lund M.B."/>
            <person name="Marshall I.P.G."/>
            <person name="Schreiber L."/>
            <person name="Jorgensen B."/>
        </authorList>
    </citation>
    <scope>NUCLEOTIDE SEQUENCE [LARGE SCALE GENOMIC DNA]</scope>
    <source>
        <strain evidence="1 4">AcRS1</strain>
    </source>
</reference>
<gene>
    <name evidence="2" type="ORF">DO021_19660</name>
    <name evidence="1" type="ORF">EYB58_16260</name>
</gene>
<dbReference type="Proteomes" id="UP000248798">
    <property type="component" value="Unassembled WGS sequence"/>
</dbReference>
<dbReference type="EMBL" id="CP036313">
    <property type="protein sequence ID" value="QBH14333.1"/>
    <property type="molecule type" value="Genomic_DNA"/>
</dbReference>
<organism evidence="2 3">
    <name type="scientific">Desulfobacter hydrogenophilus</name>
    <dbReference type="NCBI Taxonomy" id="2291"/>
    <lineage>
        <taxon>Bacteria</taxon>
        <taxon>Pseudomonadati</taxon>
        <taxon>Thermodesulfobacteriota</taxon>
        <taxon>Desulfobacteria</taxon>
        <taxon>Desulfobacterales</taxon>
        <taxon>Desulfobacteraceae</taxon>
        <taxon>Desulfobacter</taxon>
    </lineage>
</organism>